<keyword evidence="3" id="KW-1185">Reference proteome</keyword>
<feature type="region of interest" description="Disordered" evidence="1">
    <location>
        <begin position="271"/>
        <end position="297"/>
    </location>
</feature>
<dbReference type="Pfam" id="PF03564">
    <property type="entry name" value="DUF1759"/>
    <property type="match status" value="1"/>
</dbReference>
<dbReference type="PANTHER" id="PTHR22954">
    <property type="entry name" value="RETROVIRAL PROTEASE-RELATED"/>
    <property type="match status" value="1"/>
</dbReference>
<dbReference type="InterPro" id="IPR005312">
    <property type="entry name" value="DUF1759"/>
</dbReference>
<dbReference type="PANTHER" id="PTHR22954:SF3">
    <property type="entry name" value="PROTEIN CBG08539"/>
    <property type="match status" value="1"/>
</dbReference>
<dbReference type="STRING" id="67767.A0A0J7KMS3"/>
<evidence type="ECO:0000313" key="3">
    <source>
        <dbReference type="Proteomes" id="UP000036403"/>
    </source>
</evidence>
<name>A0A0J7KMS3_LASNI</name>
<dbReference type="EMBL" id="LBMM01005254">
    <property type="protein sequence ID" value="KMQ91678.1"/>
    <property type="molecule type" value="Genomic_DNA"/>
</dbReference>
<organism evidence="2 3">
    <name type="scientific">Lasius niger</name>
    <name type="common">Black garden ant</name>
    <dbReference type="NCBI Taxonomy" id="67767"/>
    <lineage>
        <taxon>Eukaryota</taxon>
        <taxon>Metazoa</taxon>
        <taxon>Ecdysozoa</taxon>
        <taxon>Arthropoda</taxon>
        <taxon>Hexapoda</taxon>
        <taxon>Insecta</taxon>
        <taxon>Pterygota</taxon>
        <taxon>Neoptera</taxon>
        <taxon>Endopterygota</taxon>
        <taxon>Hymenoptera</taxon>
        <taxon>Apocrita</taxon>
        <taxon>Aculeata</taxon>
        <taxon>Formicoidea</taxon>
        <taxon>Formicidae</taxon>
        <taxon>Formicinae</taxon>
        <taxon>Lasius</taxon>
        <taxon>Lasius</taxon>
    </lineage>
</organism>
<accession>A0A0J7KMS3</accession>
<dbReference type="OrthoDB" id="7553032at2759"/>
<protein>
    <submittedName>
        <fullName evidence="2">Uncharacterized protein</fullName>
    </submittedName>
</protein>
<evidence type="ECO:0000256" key="1">
    <source>
        <dbReference type="SAM" id="MobiDB-lite"/>
    </source>
</evidence>
<gene>
    <name evidence="2" type="ORF">RF55_8421</name>
</gene>
<dbReference type="AlphaFoldDB" id="A0A0J7KMS3"/>
<proteinExistence type="predicted"/>
<dbReference type="PaxDb" id="67767-A0A0J7KMS3"/>
<dbReference type="Proteomes" id="UP000036403">
    <property type="component" value="Unassembled WGS sequence"/>
</dbReference>
<sequence length="297" mass="33929">MSMGRSTLLAGQHEVLGRISRQVDNLKKLGSDNITLSAVETRIRIIDQLWNKLEAQHELIRASYKDKYTESEYATSDFFDNAENTYVLQRSLLAEYAERFKIAPAAAPAREHHGDQAPKTSVPRIKLQQFSGAYEDWPAFRDLFLSVIGENTAISNVERLHNLRSCLQKPAEKLIRSLAVTGDNYNRAWSLLSKHYENKKELICSNFAAFTAVTKMKGETAEELSRIHQTVTTAVSAQESIGRPIHSNGMDLFNHLVVELFDSRTRLEWESSTSDSSYPPRHSYEFHHQTYTHAQRR</sequence>
<comment type="caution">
    <text evidence="2">The sequence shown here is derived from an EMBL/GenBank/DDBJ whole genome shotgun (WGS) entry which is preliminary data.</text>
</comment>
<reference evidence="2 3" key="1">
    <citation type="submission" date="2015-04" db="EMBL/GenBank/DDBJ databases">
        <title>Lasius niger genome sequencing.</title>
        <authorList>
            <person name="Konorov E.A."/>
            <person name="Nikitin M.A."/>
            <person name="Kirill M.V."/>
            <person name="Chang P."/>
        </authorList>
    </citation>
    <scope>NUCLEOTIDE SEQUENCE [LARGE SCALE GENOMIC DNA]</scope>
    <source>
        <tissue evidence="2">Whole</tissue>
    </source>
</reference>
<evidence type="ECO:0000313" key="2">
    <source>
        <dbReference type="EMBL" id="KMQ91678.1"/>
    </source>
</evidence>